<dbReference type="Pfam" id="PF02706">
    <property type="entry name" value="Wzz"/>
    <property type="match status" value="1"/>
</dbReference>
<feature type="transmembrane region" description="Helical" evidence="8">
    <location>
        <begin position="242"/>
        <end position="265"/>
    </location>
</feature>
<evidence type="ECO:0000256" key="3">
    <source>
        <dbReference type="ARBA" id="ARBA00022475"/>
    </source>
</evidence>
<dbReference type="AlphaFoldDB" id="A0AAU7VSE6"/>
<comment type="similarity">
    <text evidence="2">Belongs to the CpsC/CapA family.</text>
</comment>
<dbReference type="InterPro" id="IPR050445">
    <property type="entry name" value="Bact_polysacc_biosynth/exp"/>
</dbReference>
<comment type="subcellular location">
    <subcellularLocation>
        <location evidence="1">Cell membrane</location>
        <topology evidence="1">Multi-pass membrane protein</topology>
    </subcellularLocation>
</comment>
<name>A0AAU7VSE6_9MICO</name>
<accession>A0AAU7VSE6</accession>
<keyword evidence="4 8" id="KW-0812">Transmembrane</keyword>
<dbReference type="GO" id="GO:0005886">
    <property type="term" value="C:plasma membrane"/>
    <property type="evidence" value="ECO:0007669"/>
    <property type="project" value="UniProtKB-SubCell"/>
</dbReference>
<sequence length="518" mass="54932">MDEDQGSTATLGFEQYVFVLKRQWRVILAATVLGGIAAAGYLVVAQQTVTATTTINLNVITTEPFSAQKAASGLLDDATETAIARSHVVASRASDLLDGAMKASEIRAASTVTTSSGAAVVTVDFDADNAAEAIKGADAVASAYLSFRSDQADERIDVMVTSLTERIDALNTTLGEANQALVSADVTSAAYAQATTQRQQILTELDGLLSQRNGLQSVDTTGGIVLSAAEDNELGFAPGRTVTLLTGIAAGLVLGLIAAFIWNPFDRRLRNAREMSRALRAPVFATVDARREDVPARGAAADSLRVTRERLLVDIYLGTTVLVIDATHRTETSPTAVNLAVVTAQAGHEVQVIVPEGTDEFREHLRAALALDDEDAGTATSSTIPSLRVFSATDEGDEYQGDLLLTEQTYAAIENAGSDEITFLVLSSGAHPASILAGLRVAQSVVVVTRERDTTTAEIRWIREEADGIDTRILGAIAERGLPRAQRKESGISWPFPARSERTATLRHEARNPVAADS</sequence>
<evidence type="ECO:0000313" key="10">
    <source>
        <dbReference type="EMBL" id="XBX76547.1"/>
    </source>
</evidence>
<dbReference type="Gene3D" id="3.40.50.300">
    <property type="entry name" value="P-loop containing nucleotide triphosphate hydrolases"/>
    <property type="match status" value="1"/>
</dbReference>
<evidence type="ECO:0000256" key="7">
    <source>
        <dbReference type="SAM" id="MobiDB-lite"/>
    </source>
</evidence>
<evidence type="ECO:0000256" key="6">
    <source>
        <dbReference type="ARBA" id="ARBA00023136"/>
    </source>
</evidence>
<feature type="domain" description="Polysaccharide chain length determinant N-terminal" evidence="9">
    <location>
        <begin position="15"/>
        <end position="92"/>
    </location>
</feature>
<keyword evidence="6 8" id="KW-0472">Membrane</keyword>
<evidence type="ECO:0000256" key="2">
    <source>
        <dbReference type="ARBA" id="ARBA00006683"/>
    </source>
</evidence>
<protein>
    <submittedName>
        <fullName evidence="10">Wzz/FepE/Etk N-terminal domain-containing protein</fullName>
    </submittedName>
</protein>
<evidence type="ECO:0000256" key="8">
    <source>
        <dbReference type="SAM" id="Phobius"/>
    </source>
</evidence>
<feature type="transmembrane region" description="Helical" evidence="8">
    <location>
        <begin position="26"/>
        <end position="44"/>
    </location>
</feature>
<proteinExistence type="inferred from homology"/>
<reference evidence="10" key="1">
    <citation type="submission" date="2024-06" db="EMBL/GenBank/DDBJ databases">
        <title>Draft genome sequence of Microbacterium sp. strain A8/3-1, isolated from Oxytropis tragacanthoides Fisch. ex DC. Root nodules in the Altai region of Russia.</title>
        <authorList>
            <person name="Sazanova A."/>
            <person name="Guro P."/>
            <person name="Kuznetsova I."/>
            <person name="Belimov A."/>
            <person name="Safronova V."/>
        </authorList>
    </citation>
    <scope>NUCLEOTIDE SEQUENCE</scope>
    <source>
        <strain evidence="10">A8/3-1</strain>
    </source>
</reference>
<keyword evidence="3" id="KW-1003">Cell membrane</keyword>
<organism evidence="10">
    <name type="scientific">Microbacterium sp. A8/3-1</name>
    <dbReference type="NCBI Taxonomy" id="3160749"/>
    <lineage>
        <taxon>Bacteria</taxon>
        <taxon>Bacillati</taxon>
        <taxon>Actinomycetota</taxon>
        <taxon>Actinomycetes</taxon>
        <taxon>Micrococcales</taxon>
        <taxon>Microbacteriaceae</taxon>
        <taxon>Microbacterium</taxon>
    </lineage>
</organism>
<dbReference type="PANTHER" id="PTHR32309:SF31">
    <property type="entry name" value="CAPSULAR EXOPOLYSACCHARIDE FAMILY"/>
    <property type="match status" value="1"/>
</dbReference>
<dbReference type="RefSeq" id="WP_282214719.1">
    <property type="nucleotide sequence ID" value="NZ_CP158357.1"/>
</dbReference>
<evidence type="ECO:0000256" key="1">
    <source>
        <dbReference type="ARBA" id="ARBA00004651"/>
    </source>
</evidence>
<feature type="region of interest" description="Disordered" evidence="7">
    <location>
        <begin position="493"/>
        <end position="518"/>
    </location>
</feature>
<dbReference type="InterPro" id="IPR003856">
    <property type="entry name" value="LPS_length_determ_N"/>
</dbReference>
<evidence type="ECO:0000256" key="4">
    <source>
        <dbReference type="ARBA" id="ARBA00022692"/>
    </source>
</evidence>
<dbReference type="EMBL" id="CP158357">
    <property type="protein sequence ID" value="XBX76547.1"/>
    <property type="molecule type" value="Genomic_DNA"/>
</dbReference>
<dbReference type="PANTHER" id="PTHR32309">
    <property type="entry name" value="TYROSINE-PROTEIN KINASE"/>
    <property type="match status" value="1"/>
</dbReference>
<dbReference type="InterPro" id="IPR027417">
    <property type="entry name" value="P-loop_NTPase"/>
</dbReference>
<gene>
    <name evidence="10" type="ORF">ABS642_11540</name>
</gene>
<feature type="compositionally biased region" description="Basic and acidic residues" evidence="7">
    <location>
        <begin position="499"/>
        <end position="511"/>
    </location>
</feature>
<evidence type="ECO:0000259" key="9">
    <source>
        <dbReference type="Pfam" id="PF02706"/>
    </source>
</evidence>
<keyword evidence="5 8" id="KW-1133">Transmembrane helix</keyword>
<evidence type="ECO:0000256" key="5">
    <source>
        <dbReference type="ARBA" id="ARBA00022989"/>
    </source>
</evidence>